<dbReference type="STRING" id="1214573.A0A0G2H6E6"/>
<feature type="transmembrane region" description="Helical" evidence="1">
    <location>
        <begin position="132"/>
        <end position="149"/>
    </location>
</feature>
<keyword evidence="1" id="KW-0472">Membrane</keyword>
<sequence>MADTNTTLRSTASVLGITSTLLLSGFNISTSHLLVPLVVVPLAAAGITSFGYLAYTSPSPPPSPSPSPSPVGAGAGAGVLGTVLSKRLAWTRLVMMPANERLISIAREVGAKDKVSAGDVEALLRRWWRMNYVRGAGALAAGVLALAASL</sequence>
<evidence type="ECO:0000313" key="3">
    <source>
        <dbReference type="Proteomes" id="UP000034680"/>
    </source>
</evidence>
<comment type="caution">
    <text evidence="2">The sequence shown here is derived from an EMBL/GenBank/DDBJ whole genome shotgun (WGS) entry which is preliminary data.</text>
</comment>
<name>A0A0G2H6E6_9PEZI</name>
<keyword evidence="1" id="KW-1133">Transmembrane helix</keyword>
<proteinExistence type="predicted"/>
<protein>
    <recommendedName>
        <fullName evidence="4">DUF1772-domain-containing protein</fullName>
    </recommendedName>
</protein>
<dbReference type="Pfam" id="PF08592">
    <property type="entry name" value="Anthrone_oxy"/>
    <property type="match status" value="1"/>
</dbReference>
<evidence type="ECO:0000256" key="1">
    <source>
        <dbReference type="SAM" id="Phobius"/>
    </source>
</evidence>
<feature type="transmembrane region" description="Helical" evidence="1">
    <location>
        <begin position="67"/>
        <end position="85"/>
    </location>
</feature>
<dbReference type="AlphaFoldDB" id="A0A0G2H6E6"/>
<evidence type="ECO:0008006" key="4">
    <source>
        <dbReference type="Google" id="ProtNLM"/>
    </source>
</evidence>
<reference evidence="2 3" key="2">
    <citation type="submission" date="2015-05" db="EMBL/GenBank/DDBJ databases">
        <authorList>
            <person name="Morales-Cruz A."/>
            <person name="Amrine K.C."/>
            <person name="Cantu D."/>
        </authorList>
    </citation>
    <scope>NUCLEOTIDE SEQUENCE [LARGE SCALE GENOMIC DNA]</scope>
    <source>
        <strain evidence="2">DA912</strain>
    </source>
</reference>
<feature type="transmembrane region" description="Helical" evidence="1">
    <location>
        <begin position="6"/>
        <end position="26"/>
    </location>
</feature>
<accession>A0A0G2H6E6</accession>
<gene>
    <name evidence="2" type="ORF">UCDDA912_g09302</name>
</gene>
<dbReference type="EMBL" id="LCUC01000448">
    <property type="protein sequence ID" value="KKY30753.1"/>
    <property type="molecule type" value="Genomic_DNA"/>
</dbReference>
<evidence type="ECO:0000313" key="2">
    <source>
        <dbReference type="EMBL" id="KKY30753.1"/>
    </source>
</evidence>
<reference evidence="2 3" key="1">
    <citation type="submission" date="2015-05" db="EMBL/GenBank/DDBJ databases">
        <title>Distinctive expansion of gene families associated with plant cell wall degradation and secondary metabolism in the genomes of grapevine trunk pathogens.</title>
        <authorList>
            <person name="Lawrence D.P."/>
            <person name="Travadon R."/>
            <person name="Rolshausen P.E."/>
            <person name="Baumgartner K."/>
        </authorList>
    </citation>
    <scope>NUCLEOTIDE SEQUENCE [LARGE SCALE GENOMIC DNA]</scope>
    <source>
        <strain evidence="2">DA912</strain>
    </source>
</reference>
<feature type="transmembrane region" description="Helical" evidence="1">
    <location>
        <begin position="33"/>
        <end position="55"/>
    </location>
</feature>
<dbReference type="OrthoDB" id="5954308at2759"/>
<dbReference type="InterPro" id="IPR013901">
    <property type="entry name" value="Anthrone_oxy"/>
</dbReference>
<organism evidence="2 3">
    <name type="scientific">Diaporthe ampelina</name>
    <dbReference type="NCBI Taxonomy" id="1214573"/>
    <lineage>
        <taxon>Eukaryota</taxon>
        <taxon>Fungi</taxon>
        <taxon>Dikarya</taxon>
        <taxon>Ascomycota</taxon>
        <taxon>Pezizomycotina</taxon>
        <taxon>Sordariomycetes</taxon>
        <taxon>Sordariomycetidae</taxon>
        <taxon>Diaporthales</taxon>
        <taxon>Diaporthaceae</taxon>
        <taxon>Diaporthe</taxon>
    </lineage>
</organism>
<keyword evidence="3" id="KW-1185">Reference proteome</keyword>
<dbReference type="Proteomes" id="UP000034680">
    <property type="component" value="Unassembled WGS sequence"/>
</dbReference>
<keyword evidence="1" id="KW-0812">Transmembrane</keyword>